<name>A0A9P6GF72_9PLEO</name>
<evidence type="ECO:0000313" key="3">
    <source>
        <dbReference type="Proteomes" id="UP000756921"/>
    </source>
</evidence>
<feature type="region of interest" description="Disordered" evidence="1">
    <location>
        <begin position="28"/>
        <end position="69"/>
    </location>
</feature>
<evidence type="ECO:0000313" key="2">
    <source>
        <dbReference type="EMBL" id="KAF9733978.1"/>
    </source>
</evidence>
<proteinExistence type="predicted"/>
<keyword evidence="3" id="KW-1185">Reference proteome</keyword>
<accession>A0A9P6GF72</accession>
<sequence length="140" mass="15797">MSVTTTANAQTHSLRAVLADYDLHHTPATDPLDTTLNSHPSPNSSASHSNPESWPTNERRVPPYRPINTELDQTQRRVFQNAIERAFVTVMFSGVFLESVSGYECKRIQTELIGSQTASKLWRNTFGRFWNVGYNVGGEW</sequence>
<evidence type="ECO:0000256" key="1">
    <source>
        <dbReference type="SAM" id="MobiDB-lite"/>
    </source>
</evidence>
<dbReference type="OrthoDB" id="5201563at2759"/>
<comment type="caution">
    <text evidence="2">The sequence shown here is derived from an EMBL/GenBank/DDBJ whole genome shotgun (WGS) entry which is preliminary data.</text>
</comment>
<reference evidence="2" key="1">
    <citation type="journal article" date="2020" name="Mol. Plant Microbe Interact.">
        <title>Genome Sequence of the Biocontrol Agent Coniothyrium minitans strain Conio (IMI 134523).</title>
        <authorList>
            <person name="Patel D."/>
            <person name="Shittu T.A."/>
            <person name="Baroncelli R."/>
            <person name="Muthumeenakshi S."/>
            <person name="Osborne T.H."/>
            <person name="Janganan T.K."/>
            <person name="Sreenivasaprasad S."/>
        </authorList>
    </citation>
    <scope>NUCLEOTIDE SEQUENCE</scope>
    <source>
        <strain evidence="2">Conio</strain>
    </source>
</reference>
<feature type="compositionally biased region" description="Low complexity" evidence="1">
    <location>
        <begin position="37"/>
        <end position="53"/>
    </location>
</feature>
<dbReference type="EMBL" id="WJXW01000008">
    <property type="protein sequence ID" value="KAF9733978.1"/>
    <property type="molecule type" value="Genomic_DNA"/>
</dbReference>
<dbReference type="AlphaFoldDB" id="A0A9P6GF72"/>
<dbReference type="Proteomes" id="UP000756921">
    <property type="component" value="Unassembled WGS sequence"/>
</dbReference>
<organism evidence="2 3">
    <name type="scientific">Paraphaeosphaeria minitans</name>
    <dbReference type="NCBI Taxonomy" id="565426"/>
    <lineage>
        <taxon>Eukaryota</taxon>
        <taxon>Fungi</taxon>
        <taxon>Dikarya</taxon>
        <taxon>Ascomycota</taxon>
        <taxon>Pezizomycotina</taxon>
        <taxon>Dothideomycetes</taxon>
        <taxon>Pleosporomycetidae</taxon>
        <taxon>Pleosporales</taxon>
        <taxon>Massarineae</taxon>
        <taxon>Didymosphaeriaceae</taxon>
        <taxon>Paraphaeosphaeria</taxon>
    </lineage>
</organism>
<protein>
    <submittedName>
        <fullName evidence="2">Uncharacterized protein</fullName>
    </submittedName>
</protein>
<gene>
    <name evidence="2" type="ORF">PMIN01_08321</name>
</gene>